<organism evidence="1 2">
    <name type="scientific">Rotaria magnacalcarata</name>
    <dbReference type="NCBI Taxonomy" id="392030"/>
    <lineage>
        <taxon>Eukaryota</taxon>
        <taxon>Metazoa</taxon>
        <taxon>Spiralia</taxon>
        <taxon>Gnathifera</taxon>
        <taxon>Rotifera</taxon>
        <taxon>Eurotatoria</taxon>
        <taxon>Bdelloidea</taxon>
        <taxon>Philodinida</taxon>
        <taxon>Philodinidae</taxon>
        <taxon>Rotaria</taxon>
    </lineage>
</organism>
<protein>
    <submittedName>
        <fullName evidence="1">Uncharacterized protein</fullName>
    </submittedName>
</protein>
<reference evidence="1" key="1">
    <citation type="submission" date="2021-02" db="EMBL/GenBank/DDBJ databases">
        <authorList>
            <person name="Nowell W R."/>
        </authorList>
    </citation>
    <scope>NUCLEOTIDE SEQUENCE</scope>
</reference>
<name>A0A8S3FDR4_9BILA</name>
<gene>
    <name evidence="1" type="ORF">BYL167_LOCUS66851</name>
</gene>
<dbReference type="AlphaFoldDB" id="A0A8S3FDR4"/>
<dbReference type="GO" id="GO:0005737">
    <property type="term" value="C:cytoplasm"/>
    <property type="evidence" value="ECO:0007669"/>
    <property type="project" value="TreeGrafter"/>
</dbReference>
<dbReference type="EMBL" id="CAJOBH010244192">
    <property type="protein sequence ID" value="CAF5119441.1"/>
    <property type="molecule type" value="Genomic_DNA"/>
</dbReference>
<dbReference type="Proteomes" id="UP000681967">
    <property type="component" value="Unassembled WGS sequence"/>
</dbReference>
<accession>A0A8S3FDR4</accession>
<dbReference type="PANTHER" id="PTHR14388:SF17">
    <property type="entry name" value="SH2 DOMAIN-CONTAINING PROTEIN"/>
    <property type="match status" value="1"/>
</dbReference>
<evidence type="ECO:0000313" key="2">
    <source>
        <dbReference type="Proteomes" id="UP000681967"/>
    </source>
</evidence>
<comment type="caution">
    <text evidence="1">The sequence shown here is derived from an EMBL/GenBank/DDBJ whole genome shotgun (WGS) entry which is preliminary data.</text>
</comment>
<sequence length="131" mass="15656">MLAQILHDLHVPKEILDELPEDQKQILFCKMREEQVRRYHEREAEENFRLTGRISKKKKQVTFRLDNNGHEWCLVMGETLENNDGEFHNRINNENMEIDYQSGDKQLRINTSNTHTFPATNGVFYTVHRDE</sequence>
<proteinExistence type="predicted"/>
<dbReference type="PANTHER" id="PTHR14388">
    <property type="entry name" value="T CELL-SPECIFIC ADAPTER PROTEIN TSAD"/>
    <property type="match status" value="1"/>
</dbReference>
<evidence type="ECO:0000313" key="1">
    <source>
        <dbReference type="EMBL" id="CAF5119441.1"/>
    </source>
</evidence>